<feature type="transmembrane region" description="Helical" evidence="11">
    <location>
        <begin position="43"/>
        <end position="65"/>
    </location>
</feature>
<dbReference type="PANTHER" id="PTHR18966">
    <property type="entry name" value="IONOTROPIC GLUTAMATE RECEPTOR"/>
    <property type="match status" value="1"/>
</dbReference>
<dbReference type="InterPro" id="IPR001320">
    <property type="entry name" value="Iontro_rcpt_C"/>
</dbReference>
<evidence type="ECO:0000256" key="3">
    <source>
        <dbReference type="ARBA" id="ARBA00022692"/>
    </source>
</evidence>
<dbReference type="Pfam" id="PF00060">
    <property type="entry name" value="Lig_chan"/>
    <property type="match status" value="1"/>
</dbReference>
<evidence type="ECO:0000256" key="8">
    <source>
        <dbReference type="ARBA" id="ARBA00023180"/>
    </source>
</evidence>
<keyword evidence="9" id="KW-1071">Ligand-gated ion channel</keyword>
<keyword evidence="8" id="KW-0325">Glycoprotein</keyword>
<evidence type="ECO:0000313" key="14">
    <source>
        <dbReference type="Proteomes" id="UP001642483"/>
    </source>
</evidence>
<evidence type="ECO:0000256" key="2">
    <source>
        <dbReference type="ARBA" id="ARBA00022448"/>
    </source>
</evidence>
<dbReference type="EMBL" id="CAWYQH010000174">
    <property type="protein sequence ID" value="CAK8697765.1"/>
    <property type="molecule type" value="Genomic_DNA"/>
</dbReference>
<keyword evidence="4 11" id="KW-1133">Transmembrane helix</keyword>
<dbReference type="Gene3D" id="1.10.287.70">
    <property type="match status" value="1"/>
</dbReference>
<keyword evidence="2" id="KW-0813">Transport</keyword>
<comment type="caution">
    <text evidence="13">The sequence shown here is derived from an EMBL/GenBank/DDBJ whole genome shotgun (WGS) entry which is preliminary data.</text>
</comment>
<feature type="transmembrane region" description="Helical" evidence="11">
    <location>
        <begin position="227"/>
        <end position="248"/>
    </location>
</feature>
<dbReference type="SMART" id="SM00079">
    <property type="entry name" value="PBPe"/>
    <property type="match status" value="1"/>
</dbReference>
<feature type="domain" description="Ionotropic glutamate receptor C-terminal" evidence="12">
    <location>
        <begin position="2"/>
        <end position="203"/>
    </location>
</feature>
<keyword evidence="5" id="KW-0406">Ion transport</keyword>
<evidence type="ECO:0000259" key="12">
    <source>
        <dbReference type="SMART" id="SM00079"/>
    </source>
</evidence>
<keyword evidence="10" id="KW-0407">Ion channel</keyword>
<keyword evidence="3 11" id="KW-0812">Transmembrane</keyword>
<protein>
    <recommendedName>
        <fullName evidence="12">Ionotropic glutamate receptor C-terminal domain-containing protein</fullName>
    </recommendedName>
</protein>
<dbReference type="Gene3D" id="3.40.190.10">
    <property type="entry name" value="Periplasmic binding protein-like II"/>
    <property type="match status" value="1"/>
</dbReference>
<reference evidence="13 14" key="1">
    <citation type="submission" date="2024-02" db="EMBL/GenBank/DDBJ databases">
        <authorList>
            <person name="Daric V."/>
            <person name="Darras S."/>
        </authorList>
    </citation>
    <scope>NUCLEOTIDE SEQUENCE [LARGE SCALE GENOMIC DNA]</scope>
</reference>
<dbReference type="SUPFAM" id="SSF53850">
    <property type="entry name" value="Periplasmic binding protein-like II"/>
    <property type="match status" value="1"/>
</dbReference>
<dbReference type="Proteomes" id="UP001642483">
    <property type="component" value="Unassembled WGS sequence"/>
</dbReference>
<gene>
    <name evidence="13" type="ORF">CVLEPA_LOCUS31270</name>
</gene>
<evidence type="ECO:0000256" key="5">
    <source>
        <dbReference type="ARBA" id="ARBA00023065"/>
    </source>
</evidence>
<keyword evidence="14" id="KW-1185">Reference proteome</keyword>
<evidence type="ECO:0000256" key="7">
    <source>
        <dbReference type="ARBA" id="ARBA00023170"/>
    </source>
</evidence>
<evidence type="ECO:0000256" key="4">
    <source>
        <dbReference type="ARBA" id="ARBA00022989"/>
    </source>
</evidence>
<evidence type="ECO:0000256" key="9">
    <source>
        <dbReference type="ARBA" id="ARBA00023286"/>
    </source>
</evidence>
<keyword evidence="6 11" id="KW-0472">Membrane</keyword>
<sequence length="479" mass="53355">MNDNCGTNNFSILDSLWFGIGALMQQGSDLTLKSTSTRLLAGVWWFFTLILISSYTANLAAFLTVTRMETAISSVDDLVAQSTVKYGTLKHGATASFFRNSKISTYAQIWKVLNQTQDLFALSNEVGIKRVFEGNYAYLMESSTLEYIVNDNCNLTQVGGLLDTRGYGIATMDSSLRDDLSVSILKLQEKGLLDELKHKWWEENATKCLKEDNSSTQSLTLSNLGGAFMFLCFGAALSILTAAIEFLMHSYSGTKLNLVKNGFESELSGAQCRRRQTLKKHVHLHKMKDRPNAECPGTCCLFLVKRHKASLMVPTQQQTEDSSYKDGIVIHPKRYCSAFNEVMETILTDNDIARSQSTQNDTSKHKLANSDISLHLSESLGFSRYKQNEMSYHNSDVTNVSFSHPGCSASLAFSDQSNDDSAPRFFNSFCHMKSDCKNSYEQMEMCSADGCKRVFRVKPTTPGHQSSTLFADASGDDHH</sequence>
<keyword evidence="7" id="KW-0675">Receptor</keyword>
<evidence type="ECO:0000313" key="13">
    <source>
        <dbReference type="EMBL" id="CAK8697765.1"/>
    </source>
</evidence>
<organism evidence="13 14">
    <name type="scientific">Clavelina lepadiformis</name>
    <name type="common">Light-bulb sea squirt</name>
    <name type="synonym">Ascidia lepadiformis</name>
    <dbReference type="NCBI Taxonomy" id="159417"/>
    <lineage>
        <taxon>Eukaryota</taxon>
        <taxon>Metazoa</taxon>
        <taxon>Chordata</taxon>
        <taxon>Tunicata</taxon>
        <taxon>Ascidiacea</taxon>
        <taxon>Aplousobranchia</taxon>
        <taxon>Clavelinidae</taxon>
        <taxon>Clavelina</taxon>
    </lineage>
</organism>
<name>A0ABP0H1U1_CLALP</name>
<evidence type="ECO:0000256" key="1">
    <source>
        <dbReference type="ARBA" id="ARBA00004141"/>
    </source>
</evidence>
<dbReference type="InterPro" id="IPR015683">
    <property type="entry name" value="Ionotropic_Glu_rcpt"/>
</dbReference>
<evidence type="ECO:0000256" key="6">
    <source>
        <dbReference type="ARBA" id="ARBA00023136"/>
    </source>
</evidence>
<accession>A0ABP0H1U1</accession>
<comment type="subcellular location">
    <subcellularLocation>
        <location evidence="1">Membrane</location>
        <topology evidence="1">Multi-pass membrane protein</topology>
    </subcellularLocation>
</comment>
<proteinExistence type="predicted"/>
<evidence type="ECO:0000256" key="11">
    <source>
        <dbReference type="SAM" id="Phobius"/>
    </source>
</evidence>
<evidence type="ECO:0000256" key="10">
    <source>
        <dbReference type="ARBA" id="ARBA00023303"/>
    </source>
</evidence>